<reference evidence="3 4" key="1">
    <citation type="submission" date="2022-04" db="EMBL/GenBank/DDBJ databases">
        <title>Streptomyces sp. nov. LCR6-01 isolated from Lichen of Dirinaria sp.</title>
        <authorList>
            <person name="Kanchanasin P."/>
            <person name="Tanasupawat S."/>
            <person name="Phongsopitanun W."/>
        </authorList>
    </citation>
    <scope>NUCLEOTIDE SEQUENCE [LARGE SCALE GENOMIC DNA]</scope>
    <source>
        <strain evidence="3 4">LCR6-01</strain>
    </source>
</reference>
<dbReference type="Proteomes" id="UP001522868">
    <property type="component" value="Unassembled WGS sequence"/>
</dbReference>
<feature type="region of interest" description="Disordered" evidence="1">
    <location>
        <begin position="192"/>
        <end position="221"/>
    </location>
</feature>
<sequence length="494" mass="53912">MSEVTRLLSIGAHLDREFADRVIDELLENRQRKAAPAYGYDAATVLGHALAARRLRGARRGVVVTALLLWFAVGVLGSVWGSFGATVFWTATVIALWAAWASLLIEKIVVRQIVTVHLRVRSRPGARYGFDGEPPQDPEDMAEQYREIREEQDPTSGVVHYGGYVPFVGAGDLQRSWSFAVLLDGRAAGAHSALRPTGTAPDGPPPPEDAGARRPDPRPFTGAELTAYVRDRLTSRLLTEVDMPDQRLDGLEVTKRLYVRADGPAPPDTVTLASAERYDGAREFLVVRVGSWQQELVLTVFLNVDLKGRVLYTQLHGYQLLPIRAAYHEADRLSRGVDGRVLGTLAGKALTETLLGGLASVFRSPRPLVTSLKRRQGWSGGLRAITGSDEEERAFGDWGALSSVRELGASGGYHHYYQQMDSAKYLKVIERRTLEVILDFLDSRDVDTAEFRARQAEVLNVGILQTGGGTIVNSGATAVGRDASASATTARRAT</sequence>
<keyword evidence="2" id="KW-1133">Transmembrane helix</keyword>
<evidence type="ECO:0000256" key="1">
    <source>
        <dbReference type="SAM" id="MobiDB-lite"/>
    </source>
</evidence>
<proteinExistence type="predicted"/>
<evidence type="ECO:0000313" key="3">
    <source>
        <dbReference type="EMBL" id="MCK8679491.1"/>
    </source>
</evidence>
<accession>A0ABT0IDT2</accession>
<organism evidence="3 4">
    <name type="scientific">Streptomyces lichenis</name>
    <dbReference type="NCBI Taxonomy" id="2306967"/>
    <lineage>
        <taxon>Bacteria</taxon>
        <taxon>Bacillati</taxon>
        <taxon>Actinomycetota</taxon>
        <taxon>Actinomycetes</taxon>
        <taxon>Kitasatosporales</taxon>
        <taxon>Streptomycetaceae</taxon>
        <taxon>Streptomyces</taxon>
    </lineage>
</organism>
<keyword evidence="4" id="KW-1185">Reference proteome</keyword>
<feature type="transmembrane region" description="Helical" evidence="2">
    <location>
        <begin position="87"/>
        <end position="105"/>
    </location>
</feature>
<evidence type="ECO:0008006" key="5">
    <source>
        <dbReference type="Google" id="ProtNLM"/>
    </source>
</evidence>
<comment type="caution">
    <text evidence="3">The sequence shown here is derived from an EMBL/GenBank/DDBJ whole genome shotgun (WGS) entry which is preliminary data.</text>
</comment>
<keyword evidence="2" id="KW-0812">Transmembrane</keyword>
<keyword evidence="2" id="KW-0472">Membrane</keyword>
<dbReference type="RefSeq" id="WP_248635188.1">
    <property type="nucleotide sequence ID" value="NZ_JALPTH010000018.1"/>
</dbReference>
<evidence type="ECO:0000256" key="2">
    <source>
        <dbReference type="SAM" id="Phobius"/>
    </source>
</evidence>
<name>A0ABT0IDT2_9ACTN</name>
<gene>
    <name evidence="3" type="ORF">M1O15_19245</name>
</gene>
<evidence type="ECO:0000313" key="4">
    <source>
        <dbReference type="Proteomes" id="UP001522868"/>
    </source>
</evidence>
<feature type="transmembrane region" description="Helical" evidence="2">
    <location>
        <begin position="62"/>
        <end position="81"/>
    </location>
</feature>
<dbReference type="EMBL" id="JALPTH010000018">
    <property type="protein sequence ID" value="MCK8679491.1"/>
    <property type="molecule type" value="Genomic_DNA"/>
</dbReference>
<protein>
    <recommendedName>
        <fullName evidence="5">DUF2207 domain-containing protein</fullName>
    </recommendedName>
</protein>